<evidence type="ECO:0000256" key="2">
    <source>
        <dbReference type="SAM" id="MobiDB-lite"/>
    </source>
</evidence>
<sequence length="436" mass="49246">MAERDGDRRSWGSNLQFLIANDTELDEALHYVCTVLGKDDGDASATTSGEAGAVPRPKKTRPRTTFEIRQREEINQLRNQVDALKSKIHAAEAAGTIPAAMPFWERTAKVERMEMHKAQHENEQLREAVDQQATFIQQMQRVFRKKPRLTLVRDIESEEWQSYRLAAKASLRAAAIHAIADRQFHRMQNAFLRAGVLDCKESLYRSQLLSDAKGPSTFQLVSHITLAAPFEIVGAAIWRWLSVEAPREASQDGVVDSFFFVQEVERIDERTVYTRAGHMVHPWQANLIRKRYLQADRDIFITRSVLEDALIPHAAMEALENKSVWLQVARLPEDANRCQLTLLVEANLGRMESLMTSGGEDVVDVLGKLAIRDDDAKKPGYMPLLPAYVELDPAQLPHENLRLFMESGKHMQKTLLRTVNSAIDAYASRAAPPPSS</sequence>
<dbReference type="AlphaFoldDB" id="A0A485LPJ5"/>
<protein>
    <submittedName>
        <fullName evidence="4">Aste57867_23728 protein</fullName>
    </submittedName>
</protein>
<gene>
    <name evidence="4" type="primary">Aste57867_23728</name>
    <name evidence="3" type="ORF">As57867_023656</name>
    <name evidence="4" type="ORF">ASTE57867_23728</name>
</gene>
<reference evidence="3" key="2">
    <citation type="submission" date="2019-06" db="EMBL/GenBank/DDBJ databases">
        <title>Genomics analysis of Aphanomyces spp. identifies a new class of oomycete effector associated with host adaptation.</title>
        <authorList>
            <person name="Gaulin E."/>
        </authorList>
    </citation>
    <scope>NUCLEOTIDE SEQUENCE</scope>
    <source>
        <strain evidence="3">CBS 578.67</strain>
    </source>
</reference>
<evidence type="ECO:0000256" key="1">
    <source>
        <dbReference type="SAM" id="Coils"/>
    </source>
</evidence>
<dbReference type="Proteomes" id="UP000332933">
    <property type="component" value="Unassembled WGS sequence"/>
</dbReference>
<proteinExistence type="predicted"/>
<keyword evidence="5" id="KW-1185">Reference proteome</keyword>
<reference evidence="4 5" key="1">
    <citation type="submission" date="2019-03" db="EMBL/GenBank/DDBJ databases">
        <authorList>
            <person name="Gaulin E."/>
            <person name="Dumas B."/>
        </authorList>
    </citation>
    <scope>NUCLEOTIDE SEQUENCE [LARGE SCALE GENOMIC DNA]</scope>
    <source>
        <strain evidence="4">CBS 568.67</strain>
    </source>
</reference>
<evidence type="ECO:0000313" key="3">
    <source>
        <dbReference type="EMBL" id="KAF0684264.1"/>
    </source>
</evidence>
<dbReference type="OrthoDB" id="76069at2759"/>
<name>A0A485LPJ5_9STRA</name>
<feature type="region of interest" description="Disordered" evidence="2">
    <location>
        <begin position="41"/>
        <end position="62"/>
    </location>
</feature>
<organism evidence="4 5">
    <name type="scientific">Aphanomyces stellatus</name>
    <dbReference type="NCBI Taxonomy" id="120398"/>
    <lineage>
        <taxon>Eukaryota</taxon>
        <taxon>Sar</taxon>
        <taxon>Stramenopiles</taxon>
        <taxon>Oomycota</taxon>
        <taxon>Saprolegniomycetes</taxon>
        <taxon>Saprolegniales</taxon>
        <taxon>Verrucalvaceae</taxon>
        <taxon>Aphanomyces</taxon>
    </lineage>
</organism>
<keyword evidence="1" id="KW-0175">Coiled coil</keyword>
<dbReference type="EMBL" id="VJMH01007304">
    <property type="protein sequence ID" value="KAF0684264.1"/>
    <property type="molecule type" value="Genomic_DNA"/>
</dbReference>
<accession>A0A485LPJ5</accession>
<feature type="coiled-coil region" evidence="1">
    <location>
        <begin position="67"/>
        <end position="128"/>
    </location>
</feature>
<evidence type="ECO:0000313" key="4">
    <source>
        <dbReference type="EMBL" id="VFU00373.1"/>
    </source>
</evidence>
<evidence type="ECO:0000313" key="5">
    <source>
        <dbReference type="Proteomes" id="UP000332933"/>
    </source>
</evidence>
<dbReference type="EMBL" id="CAADRA010007330">
    <property type="protein sequence ID" value="VFU00373.1"/>
    <property type="molecule type" value="Genomic_DNA"/>
</dbReference>